<sequence>MAAARLRDRGGVSVGFDGSGMNSRARGDPHSPTKPSHPPEPPKQLFRAKRDGHGKVRGSETGRAANPAAPAAKNTVFVGWVLLWLAWVVLSGDERE</sequence>
<organism evidence="2 3">
    <name type="scientific">Nocardia callitridis</name>
    <dbReference type="NCBI Taxonomy" id="648753"/>
    <lineage>
        <taxon>Bacteria</taxon>
        <taxon>Bacillati</taxon>
        <taxon>Actinomycetota</taxon>
        <taxon>Actinomycetes</taxon>
        <taxon>Mycobacteriales</taxon>
        <taxon>Nocardiaceae</taxon>
        <taxon>Nocardia</taxon>
    </lineage>
</organism>
<name>A0ABP9KPP4_9NOCA</name>
<evidence type="ECO:0000256" key="1">
    <source>
        <dbReference type="SAM" id="MobiDB-lite"/>
    </source>
</evidence>
<comment type="caution">
    <text evidence="2">The sequence shown here is derived from an EMBL/GenBank/DDBJ whole genome shotgun (WGS) entry which is preliminary data.</text>
</comment>
<evidence type="ECO:0000313" key="3">
    <source>
        <dbReference type="Proteomes" id="UP001500603"/>
    </source>
</evidence>
<feature type="compositionally biased region" description="Basic and acidic residues" evidence="1">
    <location>
        <begin position="48"/>
        <end position="60"/>
    </location>
</feature>
<feature type="region of interest" description="Disordered" evidence="1">
    <location>
        <begin position="1"/>
        <end position="70"/>
    </location>
</feature>
<proteinExistence type="predicted"/>
<keyword evidence="3" id="KW-1185">Reference proteome</keyword>
<feature type="compositionally biased region" description="Basic and acidic residues" evidence="1">
    <location>
        <begin position="1"/>
        <end position="10"/>
    </location>
</feature>
<dbReference type="Proteomes" id="UP001500603">
    <property type="component" value="Unassembled WGS sequence"/>
</dbReference>
<gene>
    <name evidence="2" type="ORF">GCM10023318_44300</name>
</gene>
<dbReference type="EMBL" id="BAABJM010000004">
    <property type="protein sequence ID" value="GAA5061585.1"/>
    <property type="molecule type" value="Genomic_DNA"/>
</dbReference>
<protein>
    <submittedName>
        <fullName evidence="2">Uncharacterized protein</fullName>
    </submittedName>
</protein>
<evidence type="ECO:0000313" key="2">
    <source>
        <dbReference type="EMBL" id="GAA5061585.1"/>
    </source>
</evidence>
<accession>A0ABP9KPP4</accession>
<reference evidence="3" key="1">
    <citation type="journal article" date="2019" name="Int. J. Syst. Evol. Microbiol.">
        <title>The Global Catalogue of Microorganisms (GCM) 10K type strain sequencing project: providing services to taxonomists for standard genome sequencing and annotation.</title>
        <authorList>
            <consortium name="The Broad Institute Genomics Platform"/>
            <consortium name="The Broad Institute Genome Sequencing Center for Infectious Disease"/>
            <person name="Wu L."/>
            <person name="Ma J."/>
        </authorList>
    </citation>
    <scope>NUCLEOTIDE SEQUENCE [LARGE SCALE GENOMIC DNA]</scope>
    <source>
        <strain evidence="3">JCM 18298</strain>
    </source>
</reference>